<protein>
    <submittedName>
        <fullName evidence="2">Uncharacterized protein</fullName>
    </submittedName>
</protein>
<evidence type="ECO:0000256" key="1">
    <source>
        <dbReference type="SAM" id="SignalP"/>
    </source>
</evidence>
<gene>
    <name evidence="2" type="ORF">E0D97_08900</name>
</gene>
<dbReference type="EMBL" id="SJST01000003">
    <property type="protein sequence ID" value="TCD14192.1"/>
    <property type="molecule type" value="Genomic_DNA"/>
</dbReference>
<feature type="chain" id="PRO_5020565499" evidence="1">
    <location>
        <begin position="24"/>
        <end position="244"/>
    </location>
</feature>
<organism evidence="2 3">
    <name type="scientific">Oricola cellulosilytica</name>
    <dbReference type="NCBI Taxonomy" id="1429082"/>
    <lineage>
        <taxon>Bacteria</taxon>
        <taxon>Pseudomonadati</taxon>
        <taxon>Pseudomonadota</taxon>
        <taxon>Alphaproteobacteria</taxon>
        <taxon>Hyphomicrobiales</taxon>
        <taxon>Ahrensiaceae</taxon>
        <taxon>Oricola</taxon>
    </lineage>
</organism>
<accession>A0A4R0PAB6</accession>
<keyword evidence="3" id="KW-1185">Reference proteome</keyword>
<evidence type="ECO:0000313" key="2">
    <source>
        <dbReference type="EMBL" id="TCD14192.1"/>
    </source>
</evidence>
<evidence type="ECO:0000313" key="3">
    <source>
        <dbReference type="Proteomes" id="UP000291301"/>
    </source>
</evidence>
<dbReference type="RefSeq" id="WP_131567975.1">
    <property type="nucleotide sequence ID" value="NZ_JAINFK010000002.1"/>
</dbReference>
<reference evidence="2 3" key="1">
    <citation type="journal article" date="2015" name="Antonie Van Leeuwenhoek">
        <title>Oricola cellulosilytica gen. nov., sp. nov., a cellulose-degrading bacterium of the family Phyllobacteriaceae isolated from surface seashore water, and emended descriptions of Mesorhizobium loti and Phyllobacterium myrsinacearum.</title>
        <authorList>
            <person name="Hameed A."/>
            <person name="Shahina M."/>
            <person name="Lai W.A."/>
            <person name="Lin S.Y."/>
            <person name="Young L.S."/>
            <person name="Liu Y.C."/>
            <person name="Hsu Y.H."/>
            <person name="Young C.C."/>
        </authorList>
    </citation>
    <scope>NUCLEOTIDE SEQUENCE [LARGE SCALE GENOMIC DNA]</scope>
    <source>
        <strain evidence="2 3">KCTC 52183</strain>
    </source>
</reference>
<comment type="caution">
    <text evidence="2">The sequence shown here is derived from an EMBL/GenBank/DDBJ whole genome shotgun (WGS) entry which is preliminary data.</text>
</comment>
<name>A0A4R0PAB6_9HYPH</name>
<sequence length="244" mass="26451">MQRRIAALIAASVIVTTGGAAQAAGESEPVEGYVPPYELIVAGEGRYKIKLKQSAIDRLDIQTAEMRTETKSRTISTGGLVFEIERSGADQSSDFFVGIPDNQLDYMITGGIKVAAGIGGITQEYLAAEDPDIRYLESRQQGYKFFRVTTNSPLLTNGQRVLVEAEANPEQELTVAPYSALIYDKNGGTWVYVAETPDTFLRHKVDVEFIDGDSVYLLDGPPPGTKVVTVGAAELLGTEYKVGY</sequence>
<proteinExistence type="predicted"/>
<dbReference type="Gene3D" id="2.40.420.20">
    <property type="match status" value="1"/>
</dbReference>
<dbReference type="Proteomes" id="UP000291301">
    <property type="component" value="Unassembled WGS sequence"/>
</dbReference>
<dbReference type="AlphaFoldDB" id="A0A4R0PAB6"/>
<feature type="signal peptide" evidence="1">
    <location>
        <begin position="1"/>
        <end position="23"/>
    </location>
</feature>
<keyword evidence="1" id="KW-0732">Signal</keyword>
<dbReference type="OrthoDB" id="5503043at2"/>